<dbReference type="RefSeq" id="WP_154307783.1">
    <property type="nucleotide sequence ID" value="NZ_WKKI01000018.1"/>
</dbReference>
<organism evidence="2 3">
    <name type="scientific">Metabacillus lacus</name>
    <dbReference type="NCBI Taxonomy" id="1983721"/>
    <lineage>
        <taxon>Bacteria</taxon>
        <taxon>Bacillati</taxon>
        <taxon>Bacillota</taxon>
        <taxon>Bacilli</taxon>
        <taxon>Bacillales</taxon>
        <taxon>Bacillaceae</taxon>
        <taxon>Metabacillus</taxon>
    </lineage>
</organism>
<accession>A0A7X2M027</accession>
<keyword evidence="3" id="KW-1185">Reference proteome</keyword>
<comment type="caution">
    <text evidence="2">The sequence shown here is derived from an EMBL/GenBank/DDBJ whole genome shotgun (WGS) entry which is preliminary data.</text>
</comment>
<name>A0A7X2M027_9BACI</name>
<keyword evidence="1" id="KW-1133">Transmembrane helix</keyword>
<evidence type="ECO:0000313" key="3">
    <source>
        <dbReference type="Proteomes" id="UP000448867"/>
    </source>
</evidence>
<dbReference type="InterPro" id="IPR024490">
    <property type="entry name" value="DUF2759"/>
</dbReference>
<dbReference type="OrthoDB" id="2355718at2"/>
<proteinExistence type="predicted"/>
<dbReference type="AlphaFoldDB" id="A0A7X2M027"/>
<keyword evidence="1" id="KW-0812">Transmembrane</keyword>
<dbReference type="EMBL" id="WKKI01000018">
    <property type="protein sequence ID" value="MRX72622.1"/>
    <property type="molecule type" value="Genomic_DNA"/>
</dbReference>
<protein>
    <submittedName>
        <fullName evidence="2">DUF2759 family protein</fullName>
    </submittedName>
</protein>
<evidence type="ECO:0000256" key="1">
    <source>
        <dbReference type="SAM" id="Phobius"/>
    </source>
</evidence>
<reference evidence="2 3" key="1">
    <citation type="submission" date="2019-11" db="EMBL/GenBank/DDBJ databases">
        <title>Bacillus lacus genome.</title>
        <authorList>
            <person name="Allen C.J."/>
            <person name="Newman J.D."/>
        </authorList>
    </citation>
    <scope>NUCLEOTIDE SEQUENCE [LARGE SCALE GENOMIC DNA]</scope>
    <source>
        <strain evidence="2 3">KCTC 33946</strain>
    </source>
</reference>
<feature type="transmembrane region" description="Helical" evidence="1">
    <location>
        <begin position="27"/>
        <end position="53"/>
    </location>
</feature>
<sequence>MGLVIIFSLVTLLSVWGFYRSLMDKNLLGIVFAGGTLAVFGFFTIMTIIYHGFPTAH</sequence>
<dbReference type="Pfam" id="PF10958">
    <property type="entry name" value="DUF2759"/>
    <property type="match status" value="1"/>
</dbReference>
<dbReference type="Proteomes" id="UP000448867">
    <property type="component" value="Unassembled WGS sequence"/>
</dbReference>
<keyword evidence="1" id="KW-0472">Membrane</keyword>
<gene>
    <name evidence="2" type="ORF">GJU40_10735</name>
</gene>
<evidence type="ECO:0000313" key="2">
    <source>
        <dbReference type="EMBL" id="MRX72622.1"/>
    </source>
</evidence>